<accession>A0A8S3ARL3</accession>
<sequence length="187" mass="21106">MALKIVRTSLLLVSGTLIFVIGILMGSTLFGIKKQQFIIYPSLSENVIVDKTSQPPTKQMSTSYSSAHTKNQLWSMYLADENYNRIAGLLPCRTVEYIGGPKPHIMNSCDQSIIDEFSVEATIHAQKWIYEHQNPTDCKNKKLAIINKYAWSGFGSTVHQILWAFGTALAEDRIAVYQTPGDWVRKY</sequence>
<evidence type="ECO:0000313" key="3">
    <source>
        <dbReference type="EMBL" id="CAF4777678.1"/>
    </source>
</evidence>
<dbReference type="EMBL" id="CAJOBJ010139481">
    <property type="protein sequence ID" value="CAF4756476.1"/>
    <property type="molecule type" value="Genomic_DNA"/>
</dbReference>
<evidence type="ECO:0000313" key="2">
    <source>
        <dbReference type="EMBL" id="CAF4756476.1"/>
    </source>
</evidence>
<keyword evidence="1" id="KW-1133">Transmembrane helix</keyword>
<protein>
    <submittedName>
        <fullName evidence="2">Uncharacterized protein</fullName>
    </submittedName>
</protein>
<organism evidence="2 4">
    <name type="scientific">Rotaria magnacalcarata</name>
    <dbReference type="NCBI Taxonomy" id="392030"/>
    <lineage>
        <taxon>Eukaryota</taxon>
        <taxon>Metazoa</taxon>
        <taxon>Spiralia</taxon>
        <taxon>Gnathifera</taxon>
        <taxon>Rotifera</taxon>
        <taxon>Eurotatoria</taxon>
        <taxon>Bdelloidea</taxon>
        <taxon>Philodinida</taxon>
        <taxon>Philodinidae</taxon>
        <taxon>Rotaria</taxon>
    </lineage>
</organism>
<evidence type="ECO:0000313" key="4">
    <source>
        <dbReference type="Proteomes" id="UP000681720"/>
    </source>
</evidence>
<evidence type="ECO:0000256" key="1">
    <source>
        <dbReference type="SAM" id="Phobius"/>
    </source>
</evidence>
<reference evidence="2" key="1">
    <citation type="submission" date="2021-02" db="EMBL/GenBank/DDBJ databases">
        <authorList>
            <person name="Nowell W R."/>
        </authorList>
    </citation>
    <scope>NUCLEOTIDE SEQUENCE</scope>
</reference>
<feature type="transmembrane region" description="Helical" evidence="1">
    <location>
        <begin position="12"/>
        <end position="32"/>
    </location>
</feature>
<dbReference type="AlphaFoldDB" id="A0A8S3ARL3"/>
<comment type="caution">
    <text evidence="2">The sequence shown here is derived from an EMBL/GenBank/DDBJ whole genome shotgun (WGS) entry which is preliminary data.</text>
</comment>
<name>A0A8S3ARL3_9BILA</name>
<dbReference type="EMBL" id="CAJOBH010135114">
    <property type="protein sequence ID" value="CAF4777678.1"/>
    <property type="molecule type" value="Genomic_DNA"/>
</dbReference>
<proteinExistence type="predicted"/>
<gene>
    <name evidence="3" type="ORF">BYL167_LOCUS47173</name>
    <name evidence="2" type="ORF">GIL414_LOCUS45370</name>
</gene>
<keyword evidence="1" id="KW-0472">Membrane</keyword>
<keyword evidence="1" id="KW-0812">Transmembrane</keyword>
<dbReference type="Proteomes" id="UP000681720">
    <property type="component" value="Unassembled WGS sequence"/>
</dbReference>
<dbReference type="Proteomes" id="UP000681967">
    <property type="component" value="Unassembled WGS sequence"/>
</dbReference>